<protein>
    <submittedName>
        <fullName evidence="1">Peptidase M55</fullName>
    </submittedName>
</protein>
<dbReference type="Gene3D" id="3.40.50.10780">
    <property type="entry name" value="Dipeptide transport protein"/>
    <property type="match status" value="1"/>
</dbReference>
<dbReference type="Proteomes" id="UP000451471">
    <property type="component" value="Unassembled WGS sequence"/>
</dbReference>
<sequence length="262" mass="28615">MRAFVLTDIEGVAGVDSFDRTRTTDEALKGPAMDQLAREVQACVEGIRSVHPNARCTVWDGHGSGGLREEDVAAVEGARYVSAGQPYWDLDGYDAVYFVGQHAMAGTAFAPLAHTYSSRHVAYYRLNRFFVGEFGARALVAGQQGVPTVCLAGDDKAAREAENVVPDIETAVVKEGTGLESADHLASDAACERVREVAARATRRVDDVAPFDRIEPPYSLEIRYVDPHDDEDLPDRIDRSLVTRIDARTVRIESGDLADMPF</sequence>
<reference evidence="1 2" key="1">
    <citation type="submission" date="2019-12" db="EMBL/GenBank/DDBJ databases">
        <title>Halocatena pleomorpha gen. nov. sp. nov., an extremely halophilic archaeon of family Halobacteriaceae isolated from saltpan soil.</title>
        <authorList>
            <person name="Pal Y."/>
            <person name="Verma A."/>
            <person name="Krishnamurthi S."/>
            <person name="Kumar P."/>
        </authorList>
    </citation>
    <scope>NUCLEOTIDE SEQUENCE [LARGE SCALE GENOMIC DNA]</scope>
    <source>
        <strain evidence="1 2">JCM 16495</strain>
    </source>
</reference>
<evidence type="ECO:0000313" key="1">
    <source>
        <dbReference type="EMBL" id="MWG33838.1"/>
    </source>
</evidence>
<dbReference type="OrthoDB" id="85097at2157"/>
<name>A0A6B0GQA5_9EURY</name>
<comment type="caution">
    <text evidence="1">The sequence shown here is derived from an EMBL/GenBank/DDBJ whole genome shotgun (WGS) entry which is preliminary data.</text>
</comment>
<organism evidence="1 2">
    <name type="scientific">Halomarina oriensis</name>
    <dbReference type="NCBI Taxonomy" id="671145"/>
    <lineage>
        <taxon>Archaea</taxon>
        <taxon>Methanobacteriati</taxon>
        <taxon>Methanobacteriota</taxon>
        <taxon>Stenosarchaea group</taxon>
        <taxon>Halobacteria</taxon>
        <taxon>Halobacteriales</taxon>
        <taxon>Natronomonadaceae</taxon>
        <taxon>Halomarina</taxon>
    </lineage>
</organism>
<gene>
    <name evidence="1" type="ORF">GQS65_04905</name>
</gene>
<accession>A0A6B0GQA5</accession>
<dbReference type="SUPFAM" id="SSF63992">
    <property type="entry name" value="Dipeptide transport protein"/>
    <property type="match status" value="1"/>
</dbReference>
<dbReference type="InterPro" id="IPR007035">
    <property type="entry name" value="Peptidase_M55"/>
</dbReference>
<dbReference type="RefSeq" id="WP_158203559.1">
    <property type="nucleotide sequence ID" value="NZ_WSZK01000011.1"/>
</dbReference>
<dbReference type="Pfam" id="PF04951">
    <property type="entry name" value="Peptidase_M55"/>
    <property type="match status" value="1"/>
</dbReference>
<dbReference type="AlphaFoldDB" id="A0A6B0GQA5"/>
<dbReference type="InterPro" id="IPR036177">
    <property type="entry name" value="Peptidase_M55_sf"/>
</dbReference>
<evidence type="ECO:0000313" key="2">
    <source>
        <dbReference type="Proteomes" id="UP000451471"/>
    </source>
</evidence>
<dbReference type="EMBL" id="WSZK01000011">
    <property type="protein sequence ID" value="MWG33838.1"/>
    <property type="molecule type" value="Genomic_DNA"/>
</dbReference>
<keyword evidence="2" id="KW-1185">Reference proteome</keyword>
<dbReference type="InterPro" id="IPR027476">
    <property type="entry name" value="DppA_N"/>
</dbReference>
<proteinExistence type="predicted"/>